<sequence>MVPAPVSPPLIEPARGRGQADKGGVQAIRGVSFNAMLTPQDIISKVPVTLADIHDFAEWYHNLYLTEIPWRGEYYTWTNKKQGDDRVRSRLDRTFGNDCWMMQHGHLTVNFEDPFISDDTPMLIPITQPTTNIKVPFRFFNVWADHSEFSHIVAARWNQNHVSRRMKSIWYKLKERKLRFKQLNKEEYKGVTEIIDQERNKLKSIQQKAQANWIQLGDSNKKYFSAIMKEKKQKKQITELKSLTRRNLNEAADIKEELMQFYKALMGTSAKNLPAVNRI</sequence>
<dbReference type="RefSeq" id="XP_075099615.1">
    <property type="nucleotide sequence ID" value="XM_075243514.1"/>
</dbReference>
<protein>
    <submittedName>
        <fullName evidence="2">Uncharacterized protein LOC142176333</fullName>
    </submittedName>
</protein>
<dbReference type="Proteomes" id="UP000790787">
    <property type="component" value="Chromosome 3"/>
</dbReference>
<proteinExistence type="predicted"/>
<reference evidence="2" key="2">
    <citation type="submission" date="2025-08" db="UniProtKB">
        <authorList>
            <consortium name="RefSeq"/>
        </authorList>
    </citation>
    <scope>IDENTIFICATION</scope>
    <source>
        <tissue evidence="2">Leaf</tissue>
    </source>
</reference>
<evidence type="ECO:0000313" key="2">
    <source>
        <dbReference type="RefSeq" id="XP_075099615.1"/>
    </source>
</evidence>
<accession>A0AC58TQY9</accession>
<gene>
    <name evidence="2" type="primary">LOC142176333</name>
</gene>
<keyword evidence="1" id="KW-1185">Reference proteome</keyword>
<organism evidence="1 2">
    <name type="scientific">Nicotiana tabacum</name>
    <name type="common">Common tobacco</name>
    <dbReference type="NCBI Taxonomy" id="4097"/>
    <lineage>
        <taxon>Eukaryota</taxon>
        <taxon>Viridiplantae</taxon>
        <taxon>Streptophyta</taxon>
        <taxon>Embryophyta</taxon>
        <taxon>Tracheophyta</taxon>
        <taxon>Spermatophyta</taxon>
        <taxon>Magnoliopsida</taxon>
        <taxon>eudicotyledons</taxon>
        <taxon>Gunneridae</taxon>
        <taxon>Pentapetalae</taxon>
        <taxon>asterids</taxon>
        <taxon>lamiids</taxon>
        <taxon>Solanales</taxon>
        <taxon>Solanaceae</taxon>
        <taxon>Nicotianoideae</taxon>
        <taxon>Nicotianeae</taxon>
        <taxon>Nicotiana</taxon>
    </lineage>
</organism>
<evidence type="ECO:0000313" key="1">
    <source>
        <dbReference type="Proteomes" id="UP000790787"/>
    </source>
</evidence>
<reference evidence="1" key="1">
    <citation type="journal article" date="2014" name="Nat. Commun.">
        <title>The tobacco genome sequence and its comparison with those of tomato and potato.</title>
        <authorList>
            <person name="Sierro N."/>
            <person name="Battey J.N."/>
            <person name="Ouadi S."/>
            <person name="Bakaher N."/>
            <person name="Bovet L."/>
            <person name="Willig A."/>
            <person name="Goepfert S."/>
            <person name="Peitsch M.C."/>
            <person name="Ivanov N.V."/>
        </authorList>
    </citation>
    <scope>NUCLEOTIDE SEQUENCE [LARGE SCALE GENOMIC DNA]</scope>
</reference>
<name>A0AC58TQY9_TOBAC</name>